<sequence>MQLENQIPAQLARVKHKEIGLEEKLLLDGSSHSGKNLRTRGGHAYSSDYAPTDDWEPSVPFRPSFLLRQIIENPNRVLYDGFPNSIHQCNVGDGSFSVLTKHMQANADPASTGSNKDQFLAKVIYCLRNICLVMNFHAAIVEFVEELLRPTLNFCILSKVAYKKIVEKTVDKVENSFHPNQIPNTAESTEEYFDLSLTKLSNTIDVILSM</sequence>
<reference evidence="1" key="1">
    <citation type="journal article" date="2012" name="Nature">
        <title>The tomato genome sequence provides insights into fleshy fruit evolution.</title>
        <authorList>
            <consortium name="Tomato Genome Consortium"/>
        </authorList>
    </citation>
    <scope>NUCLEOTIDE SEQUENCE [LARGE SCALE GENOMIC DNA]</scope>
    <source>
        <strain evidence="1">cv. Heinz 1706</strain>
    </source>
</reference>
<dbReference type="InParanoid" id="A0A3Q7J8U3"/>
<name>A0A3Q7J8U3_SOLLC</name>
<dbReference type="InterPro" id="IPR052650">
    <property type="entry name" value="Zinc_finger_CCCH"/>
</dbReference>
<dbReference type="EnsemblPlants" id="Solyc12g040305.1.1">
    <property type="protein sequence ID" value="Solyc12g040305.1.1"/>
    <property type="gene ID" value="Solyc12g040305.1"/>
</dbReference>
<dbReference type="Gramene" id="Solyc12g040305.1.1">
    <property type="protein sequence ID" value="Solyc12g040305.1.1"/>
    <property type="gene ID" value="Solyc12g040305.1"/>
</dbReference>
<dbReference type="STRING" id="4081.A0A3Q7J8U3"/>
<dbReference type="Proteomes" id="UP000004994">
    <property type="component" value="Chromosome 12"/>
</dbReference>
<accession>A0A3Q7J8U3</accession>
<evidence type="ECO:0000313" key="2">
    <source>
        <dbReference type="Proteomes" id="UP000004994"/>
    </source>
</evidence>
<reference evidence="1" key="2">
    <citation type="submission" date="2019-01" db="UniProtKB">
        <authorList>
            <consortium name="EnsemblPlants"/>
        </authorList>
    </citation>
    <scope>IDENTIFICATION</scope>
    <source>
        <strain evidence="1">cv. Heinz 1706</strain>
    </source>
</reference>
<keyword evidence="2" id="KW-1185">Reference proteome</keyword>
<protein>
    <submittedName>
        <fullName evidence="1">Uncharacterized protein</fullName>
    </submittedName>
</protein>
<proteinExistence type="predicted"/>
<dbReference type="PANTHER" id="PTHR36886:SF12">
    <property type="entry name" value="C3H1-TYPE DOMAIN-CONTAINING PROTEIN"/>
    <property type="match status" value="1"/>
</dbReference>
<dbReference type="PANTHER" id="PTHR36886">
    <property type="entry name" value="PROTEIN FRIGIDA-ESSENTIAL 1"/>
    <property type="match status" value="1"/>
</dbReference>
<evidence type="ECO:0000313" key="1">
    <source>
        <dbReference type="EnsemblPlants" id="Solyc12g040305.1.1"/>
    </source>
</evidence>
<dbReference type="AlphaFoldDB" id="A0A3Q7J8U3"/>
<organism evidence="1">
    <name type="scientific">Solanum lycopersicum</name>
    <name type="common">Tomato</name>
    <name type="synonym">Lycopersicon esculentum</name>
    <dbReference type="NCBI Taxonomy" id="4081"/>
    <lineage>
        <taxon>Eukaryota</taxon>
        <taxon>Viridiplantae</taxon>
        <taxon>Streptophyta</taxon>
        <taxon>Embryophyta</taxon>
        <taxon>Tracheophyta</taxon>
        <taxon>Spermatophyta</taxon>
        <taxon>Magnoliopsida</taxon>
        <taxon>eudicotyledons</taxon>
        <taxon>Gunneridae</taxon>
        <taxon>Pentapetalae</taxon>
        <taxon>asterids</taxon>
        <taxon>lamiids</taxon>
        <taxon>Solanales</taxon>
        <taxon>Solanaceae</taxon>
        <taxon>Solanoideae</taxon>
        <taxon>Solaneae</taxon>
        <taxon>Solanum</taxon>
        <taxon>Solanum subgen. Lycopersicon</taxon>
    </lineage>
</organism>